<evidence type="ECO:0008006" key="3">
    <source>
        <dbReference type="Google" id="ProtNLM"/>
    </source>
</evidence>
<dbReference type="Proteomes" id="UP000009070">
    <property type="component" value="Segment"/>
</dbReference>
<organism evidence="1 2">
    <name type="scientific">Salmonella phage Felix O1 (isolate Felix O1-VT1)</name>
    <name type="common">Bacteriophage Felix O1</name>
    <dbReference type="NCBI Taxonomy" id="1283336"/>
    <lineage>
        <taxon>Viruses</taxon>
        <taxon>Duplodnaviria</taxon>
        <taxon>Heunggongvirae</taxon>
        <taxon>Uroviricota</taxon>
        <taxon>Caudoviricetes</taxon>
        <taxon>Andersonviridae</taxon>
        <taxon>Ounavirinae</taxon>
        <taxon>Felixounavirus</taxon>
        <taxon>Felixounavirus felixO1</taxon>
    </lineage>
</organism>
<reference evidence="1 2" key="1">
    <citation type="submission" date="2000-11" db="EMBL/GenBank/DDBJ databases">
        <title>Bacteriophage Felix O1: Genetic Characterization.</title>
        <authorList>
            <person name="Sriranganathan N."/>
            <person name="Whichard J.M."/>
            <person name="Pierson F.W."/>
            <person name="Kapur V."/>
            <person name="Weigt L.A."/>
        </authorList>
    </citation>
    <scope>NUCLEOTIDE SEQUENCE [LARGE SCALE GENOMIC DNA]</scope>
    <source>
        <strain evidence="1">Felix O1-VT1</strain>
    </source>
</reference>
<sequence length="117" mass="13539">MKKTLTRQSKICKLLINGEAITSPLNKTLKLGDSKMATIRATVNEFGFYSLDVKFDIAGTDNAFEMVKGLISQTIKDYNPSDEFWEETKQEVLKDGYTYHYWGEKIVSLYYNKQDYN</sequence>
<dbReference type="EMBL" id="AF320576">
    <property type="protein sequence ID" value="AAQ14627.1"/>
    <property type="molecule type" value="Genomic_DNA"/>
</dbReference>
<keyword evidence="2" id="KW-1185">Reference proteome</keyword>
<evidence type="ECO:0000313" key="2">
    <source>
        <dbReference type="Proteomes" id="UP000009070"/>
    </source>
</evidence>
<protein>
    <recommendedName>
        <fullName evidence="3">Phage protein</fullName>
    </recommendedName>
</protein>
<organismHost>
    <name type="scientific">Salmonella</name>
    <dbReference type="NCBI Taxonomy" id="590"/>
</organismHost>
<evidence type="ECO:0000313" key="1">
    <source>
        <dbReference type="EMBL" id="AAQ14627.1"/>
    </source>
</evidence>
<accession>Q6KGQ6</accession>
<proteinExistence type="predicted"/>
<name>Q6KGQ6_BPFO1</name>